<dbReference type="PROSITE" id="PS50800">
    <property type="entry name" value="SAP"/>
    <property type="match status" value="1"/>
</dbReference>
<evidence type="ECO:0000256" key="14">
    <source>
        <dbReference type="ARBA" id="ARBA00023204"/>
    </source>
</evidence>
<feature type="compositionally biased region" description="Low complexity" evidence="21">
    <location>
        <begin position="220"/>
        <end position="235"/>
    </location>
</feature>
<name>A0A9P6MWR5_9FUNG</name>
<evidence type="ECO:0000256" key="19">
    <source>
        <dbReference type="PROSITE-ProRule" id="PRU00175"/>
    </source>
</evidence>
<feature type="compositionally biased region" description="Polar residues" evidence="21">
    <location>
        <begin position="476"/>
        <end position="493"/>
    </location>
</feature>
<evidence type="ECO:0000256" key="8">
    <source>
        <dbReference type="ARBA" id="ARBA00022723"/>
    </source>
</evidence>
<keyword evidence="13" id="KW-0238">DNA-binding</keyword>
<feature type="compositionally biased region" description="Low complexity" evidence="21">
    <location>
        <begin position="461"/>
        <end position="474"/>
    </location>
</feature>
<dbReference type="Gene3D" id="3.30.40.10">
    <property type="entry name" value="Zinc/RING finger domain, C3HC4 (zinc finger)"/>
    <property type="match status" value="1"/>
</dbReference>
<dbReference type="SUPFAM" id="SSF57850">
    <property type="entry name" value="RING/U-box"/>
    <property type="match status" value="1"/>
</dbReference>
<dbReference type="InterPro" id="IPR017907">
    <property type="entry name" value="Znf_RING_CS"/>
</dbReference>
<comment type="caution">
    <text evidence="25">The sequence shown here is derived from an EMBL/GenBank/DDBJ whole genome shotgun (WGS) entry which is preliminary data.</text>
</comment>
<feature type="compositionally biased region" description="Low complexity" evidence="21">
    <location>
        <begin position="306"/>
        <end position="325"/>
    </location>
</feature>
<evidence type="ECO:0000313" key="25">
    <source>
        <dbReference type="EMBL" id="KAG0016690.1"/>
    </source>
</evidence>
<evidence type="ECO:0000256" key="7">
    <source>
        <dbReference type="ARBA" id="ARBA00022679"/>
    </source>
</evidence>
<dbReference type="GO" id="GO:0097505">
    <property type="term" value="C:Rad6-Rad18 complex"/>
    <property type="evidence" value="ECO:0007669"/>
    <property type="project" value="TreeGrafter"/>
</dbReference>
<gene>
    <name evidence="25" type="primary">RAD18</name>
    <name evidence="25" type="ORF">BGZ80_009024</name>
</gene>
<keyword evidence="14 20" id="KW-0234">DNA repair</keyword>
<evidence type="ECO:0000259" key="23">
    <source>
        <dbReference type="PROSITE" id="PS50800"/>
    </source>
</evidence>
<comment type="catalytic activity">
    <reaction evidence="1">
        <text>S-ubiquitinyl-[E2 ubiquitin-conjugating enzyme]-L-cysteine + [acceptor protein]-L-lysine = [E2 ubiquitin-conjugating enzyme]-L-cysteine + N(6)-ubiquitinyl-[acceptor protein]-L-lysine.</text>
        <dbReference type="EC" id="2.3.2.27"/>
    </reaction>
</comment>
<evidence type="ECO:0000256" key="10">
    <source>
        <dbReference type="ARBA" id="ARBA00022771"/>
    </source>
</evidence>
<evidence type="ECO:0000256" key="6">
    <source>
        <dbReference type="ARBA" id="ARBA00015551"/>
    </source>
</evidence>
<evidence type="ECO:0000256" key="1">
    <source>
        <dbReference type="ARBA" id="ARBA00000900"/>
    </source>
</evidence>
<dbReference type="SMART" id="SM00734">
    <property type="entry name" value="ZnF_Rad18"/>
    <property type="match status" value="1"/>
</dbReference>
<dbReference type="FunFam" id="3.30.40.10:FF:000172">
    <property type="entry name" value="E3 ubiquitin-protein ligase RAD18"/>
    <property type="match status" value="1"/>
</dbReference>
<evidence type="ECO:0000256" key="11">
    <source>
        <dbReference type="ARBA" id="ARBA00022786"/>
    </source>
</evidence>
<evidence type="ECO:0000256" key="16">
    <source>
        <dbReference type="ARBA" id="ARBA00031783"/>
    </source>
</evidence>
<comment type="similarity">
    <text evidence="4">Belongs to the RAD18 family.</text>
</comment>
<evidence type="ECO:0000256" key="13">
    <source>
        <dbReference type="ARBA" id="ARBA00023125"/>
    </source>
</evidence>
<reference evidence="25" key="1">
    <citation type="journal article" date="2020" name="Fungal Divers.">
        <title>Resolving the Mortierellaceae phylogeny through synthesis of multi-gene phylogenetics and phylogenomics.</title>
        <authorList>
            <person name="Vandepol N."/>
            <person name="Liber J."/>
            <person name="Desiro A."/>
            <person name="Na H."/>
            <person name="Kennedy M."/>
            <person name="Barry K."/>
            <person name="Grigoriev I.V."/>
            <person name="Miller A.N."/>
            <person name="O'Donnell K."/>
            <person name="Stajich J.E."/>
            <person name="Bonito G."/>
        </authorList>
    </citation>
    <scope>NUCLEOTIDE SEQUENCE</scope>
    <source>
        <strain evidence="25">NRRL 2769</strain>
    </source>
</reference>
<feature type="region of interest" description="Disordered" evidence="21">
    <location>
        <begin position="537"/>
        <end position="558"/>
    </location>
</feature>
<evidence type="ECO:0000256" key="15">
    <source>
        <dbReference type="ARBA" id="ARBA00023242"/>
    </source>
</evidence>
<dbReference type="AlphaFoldDB" id="A0A9P6MWR5"/>
<keyword evidence="15" id="KW-0539">Nucleus</keyword>
<dbReference type="InterPro" id="IPR039577">
    <property type="entry name" value="Rad18"/>
</dbReference>
<feature type="domain" description="SAP" evidence="23">
    <location>
        <begin position="375"/>
        <end position="409"/>
    </location>
</feature>
<evidence type="ECO:0000256" key="9">
    <source>
        <dbReference type="ARBA" id="ARBA00022763"/>
    </source>
</evidence>
<evidence type="ECO:0000259" key="22">
    <source>
        <dbReference type="PROSITE" id="PS50089"/>
    </source>
</evidence>
<dbReference type="InterPro" id="IPR003034">
    <property type="entry name" value="SAP_dom"/>
</dbReference>
<dbReference type="GO" id="GO:0003697">
    <property type="term" value="F:single-stranded DNA binding"/>
    <property type="evidence" value="ECO:0007669"/>
    <property type="project" value="InterPro"/>
</dbReference>
<dbReference type="GO" id="GO:0006281">
    <property type="term" value="P:DNA repair"/>
    <property type="evidence" value="ECO:0007669"/>
    <property type="project" value="UniProtKB-KW"/>
</dbReference>
<dbReference type="PROSITE" id="PS51908">
    <property type="entry name" value="ZF_UBZ4"/>
    <property type="match status" value="1"/>
</dbReference>
<dbReference type="Proteomes" id="UP000703661">
    <property type="component" value="Unassembled WGS sequence"/>
</dbReference>
<dbReference type="EMBL" id="JAAAID010000511">
    <property type="protein sequence ID" value="KAG0016690.1"/>
    <property type="molecule type" value="Genomic_DNA"/>
</dbReference>
<dbReference type="SMART" id="SM00513">
    <property type="entry name" value="SAP"/>
    <property type="match status" value="1"/>
</dbReference>
<dbReference type="PROSITE" id="PS00518">
    <property type="entry name" value="ZF_RING_1"/>
    <property type="match status" value="1"/>
</dbReference>
<evidence type="ECO:0000256" key="20">
    <source>
        <dbReference type="PROSITE-ProRule" id="PRU01256"/>
    </source>
</evidence>
<organism evidence="25 26">
    <name type="scientific">Entomortierella chlamydospora</name>
    <dbReference type="NCBI Taxonomy" id="101097"/>
    <lineage>
        <taxon>Eukaryota</taxon>
        <taxon>Fungi</taxon>
        <taxon>Fungi incertae sedis</taxon>
        <taxon>Mucoromycota</taxon>
        <taxon>Mortierellomycotina</taxon>
        <taxon>Mortierellomycetes</taxon>
        <taxon>Mortierellales</taxon>
        <taxon>Mortierellaceae</taxon>
        <taxon>Entomortierella</taxon>
    </lineage>
</organism>
<keyword evidence="9 20" id="KW-0227">DNA damage</keyword>
<dbReference type="PANTHER" id="PTHR14134">
    <property type="entry name" value="E3 UBIQUITIN-PROTEIN LIGASE RAD18"/>
    <property type="match status" value="1"/>
</dbReference>
<evidence type="ECO:0000313" key="26">
    <source>
        <dbReference type="Proteomes" id="UP000703661"/>
    </source>
</evidence>
<dbReference type="GO" id="GO:0005634">
    <property type="term" value="C:nucleus"/>
    <property type="evidence" value="ECO:0007669"/>
    <property type="project" value="UniProtKB-SubCell"/>
</dbReference>
<keyword evidence="7" id="KW-0808">Transferase</keyword>
<dbReference type="InterPro" id="IPR006642">
    <property type="entry name" value="Rad18_UBZ4"/>
</dbReference>
<dbReference type="GO" id="GO:0006513">
    <property type="term" value="P:protein monoubiquitination"/>
    <property type="evidence" value="ECO:0007669"/>
    <property type="project" value="InterPro"/>
</dbReference>
<dbReference type="PANTHER" id="PTHR14134:SF2">
    <property type="entry name" value="E3 UBIQUITIN-PROTEIN LIGASE RAD18"/>
    <property type="match status" value="1"/>
</dbReference>
<evidence type="ECO:0000256" key="4">
    <source>
        <dbReference type="ARBA" id="ARBA00009506"/>
    </source>
</evidence>
<dbReference type="GO" id="GO:0008270">
    <property type="term" value="F:zinc ion binding"/>
    <property type="evidence" value="ECO:0007669"/>
    <property type="project" value="UniProtKB-KW"/>
</dbReference>
<evidence type="ECO:0000256" key="12">
    <source>
        <dbReference type="ARBA" id="ARBA00022833"/>
    </source>
</evidence>
<dbReference type="InterPro" id="IPR013083">
    <property type="entry name" value="Znf_RING/FYVE/PHD"/>
</dbReference>
<feature type="compositionally biased region" description="Polar residues" evidence="21">
    <location>
        <begin position="133"/>
        <end position="149"/>
    </location>
</feature>
<proteinExistence type="inferred from homology"/>
<feature type="compositionally biased region" description="Polar residues" evidence="21">
    <location>
        <begin position="335"/>
        <end position="356"/>
    </location>
</feature>
<comment type="pathway">
    <text evidence="3">Protein modification; protein ubiquitination.</text>
</comment>
<keyword evidence="8" id="KW-0479">Metal-binding</keyword>
<protein>
    <recommendedName>
        <fullName evidence="6">Postreplication repair E3 ubiquitin-protein ligase RAD18</fullName>
        <ecNumber evidence="5">2.3.2.27</ecNumber>
    </recommendedName>
    <alternativeName>
        <fullName evidence="17">Postreplication repair E3 ubiquitin-protein ligase rad18</fullName>
    </alternativeName>
    <alternativeName>
        <fullName evidence="16 18">RING-type E3 ubiquitin transferase RAD18</fullName>
    </alternativeName>
</protein>
<keyword evidence="10 19" id="KW-0863">Zinc-finger</keyword>
<feature type="compositionally biased region" description="Pro residues" evidence="21">
    <location>
        <begin position="207"/>
        <end position="219"/>
    </location>
</feature>
<feature type="region of interest" description="Disordered" evidence="21">
    <location>
        <begin position="103"/>
        <end position="235"/>
    </location>
</feature>
<dbReference type="Pfam" id="PF13923">
    <property type="entry name" value="zf-C3HC4_2"/>
    <property type="match status" value="1"/>
</dbReference>
<feature type="domain" description="RING-type" evidence="22">
    <location>
        <begin position="27"/>
        <end position="65"/>
    </location>
</feature>
<comment type="subcellular location">
    <subcellularLocation>
        <location evidence="2">Nucleus</location>
    </subcellularLocation>
</comment>
<evidence type="ECO:0000256" key="17">
    <source>
        <dbReference type="ARBA" id="ARBA00074353"/>
    </source>
</evidence>
<sequence length="558" mass="61186">MNGGITDPSDWPVEFNSLREIDSHLRCPICKELLRAAMMLQCYHNFCSECIRRHLDKESTCPACRVSTSTAHMRRNVALDEIANSFKDCRSLLLKTVKDSLDTKNSKTPQFARTESMEVDDIAPNHKRRRTSGRINNKAPSEPSSQDIADTSMELPSIDDDGTDDDFVMPSQESVHGHKGKNVTRSTSGPVLRSRGRLSDTTTITAPDPPTPSTPPNTSPVPSSAPSSAPSTPTKSKIRSLVACPVCQMGVPEAYANIHLDKFCFNGKKDPAYNVKFELIIAQAPNVIELYERQGTSKQNVVGTVPSLSLSSSSSSGVRSPQRSSNNTDMIDFVNGQSSKDGSPLQNRTKHLSLSNPVPKPALYLEPKRIPKLTYSVLNDKQLRKKLQELGLPSHGDKQLMQKRHAEYVTIFNANCDATRPQTPAQLMKAMEVWERTYEQDMQAKRKQQQELAKRQEEARNAAAANSAAASEAATGPSSQPSSQNGLTSSSSPPFVATQNNNTEVAATVAAASAFAHVLKYADEYAELVADVKRRMEADKEKKALADKQKKDEAPSSK</sequence>
<feature type="compositionally biased region" description="Basic and acidic residues" evidence="21">
    <location>
        <begin position="441"/>
        <end position="460"/>
    </location>
</feature>
<evidence type="ECO:0000256" key="18">
    <source>
        <dbReference type="ARBA" id="ARBA00082369"/>
    </source>
</evidence>
<evidence type="ECO:0000256" key="2">
    <source>
        <dbReference type="ARBA" id="ARBA00004123"/>
    </source>
</evidence>
<evidence type="ECO:0000259" key="24">
    <source>
        <dbReference type="PROSITE" id="PS51908"/>
    </source>
</evidence>
<dbReference type="InterPro" id="IPR001841">
    <property type="entry name" value="Znf_RING"/>
</dbReference>
<feature type="region of interest" description="Disordered" evidence="21">
    <location>
        <begin position="441"/>
        <end position="498"/>
    </location>
</feature>
<evidence type="ECO:0000256" key="21">
    <source>
        <dbReference type="SAM" id="MobiDB-lite"/>
    </source>
</evidence>
<evidence type="ECO:0000256" key="5">
    <source>
        <dbReference type="ARBA" id="ARBA00012483"/>
    </source>
</evidence>
<keyword evidence="12" id="KW-0862">Zinc</keyword>
<dbReference type="EC" id="2.3.2.27" evidence="5"/>
<dbReference type="SMART" id="SM00184">
    <property type="entry name" value="RING"/>
    <property type="match status" value="1"/>
</dbReference>
<accession>A0A9P6MWR5</accession>
<evidence type="ECO:0000256" key="3">
    <source>
        <dbReference type="ARBA" id="ARBA00004906"/>
    </source>
</evidence>
<dbReference type="GO" id="GO:0006301">
    <property type="term" value="P:DNA damage tolerance"/>
    <property type="evidence" value="ECO:0007669"/>
    <property type="project" value="InterPro"/>
</dbReference>
<feature type="domain" description="UBZ4-type" evidence="24">
    <location>
        <begin position="241"/>
        <end position="269"/>
    </location>
</feature>
<dbReference type="Pfam" id="PF02037">
    <property type="entry name" value="SAP"/>
    <property type="match status" value="1"/>
</dbReference>
<keyword evidence="11" id="KW-0833">Ubl conjugation pathway</keyword>
<feature type="region of interest" description="Disordered" evidence="21">
    <location>
        <begin position="306"/>
        <end position="356"/>
    </location>
</feature>
<dbReference type="PROSITE" id="PS50089">
    <property type="entry name" value="ZF_RING_2"/>
    <property type="match status" value="1"/>
</dbReference>
<dbReference type="GO" id="GO:0061630">
    <property type="term" value="F:ubiquitin protein ligase activity"/>
    <property type="evidence" value="ECO:0007669"/>
    <property type="project" value="UniProtKB-EC"/>
</dbReference>
<keyword evidence="26" id="KW-1185">Reference proteome</keyword>
<feature type="compositionally biased region" description="Acidic residues" evidence="21">
    <location>
        <begin position="157"/>
        <end position="167"/>
    </location>
</feature>